<dbReference type="AlphaFoldDB" id="A0A7X1Y7G3"/>
<sequence>MKITTDNRECQILGFRAIGGEDAVLKAFPYLNGFDLSQTRAVSYQGKLYDLRQFYPVNDELRALGWDAVHGDVLVKLVSGARRKVILGTVSA</sequence>
<dbReference type="EMBL" id="WIWI01000025">
    <property type="protein sequence ID" value="MQT89674.1"/>
    <property type="molecule type" value="Genomic_DNA"/>
</dbReference>
<reference evidence="4 5" key="1">
    <citation type="submission" date="2019-10" db="EMBL/GenBank/DDBJ databases">
        <title>Evaluation of single-gene subtyping targets for Pseudomonas.</title>
        <authorList>
            <person name="Reichler S.J."/>
            <person name="Orsi R.H."/>
            <person name="Wiedmann M."/>
            <person name="Martin N.H."/>
            <person name="Murphy S.I."/>
        </authorList>
    </citation>
    <scope>NUCLEOTIDE SEQUENCE [LARGE SCALE GENOMIC DNA]</scope>
    <source>
        <strain evidence="3 5">FSL R10-2107</strain>
        <strain evidence="1 4">FSL R10-2932</strain>
        <strain evidence="2 6">FSL R10-3254</strain>
    </source>
</reference>
<proteinExistence type="predicted"/>
<dbReference type="Proteomes" id="UP000447574">
    <property type="component" value="Unassembled WGS sequence"/>
</dbReference>
<dbReference type="EMBL" id="WIWF01000007">
    <property type="protein sequence ID" value="MQT73255.1"/>
    <property type="molecule type" value="Genomic_DNA"/>
</dbReference>
<dbReference type="Proteomes" id="UP000489190">
    <property type="component" value="Unassembled WGS sequence"/>
</dbReference>
<gene>
    <name evidence="3" type="ORF">GHO30_11395</name>
    <name evidence="1" type="ORF">GHO37_02870</name>
    <name evidence="2" type="ORF">GHO39_11080</name>
</gene>
<accession>A0A7X1Y7G3</accession>
<evidence type="ECO:0000313" key="3">
    <source>
        <dbReference type="EMBL" id="MQU31990.1"/>
    </source>
</evidence>
<name>A0A7X1Y7G3_9PSED</name>
<dbReference type="Proteomes" id="UP000470186">
    <property type="component" value="Unassembled WGS sequence"/>
</dbReference>
<evidence type="ECO:0000313" key="6">
    <source>
        <dbReference type="Proteomes" id="UP000489190"/>
    </source>
</evidence>
<comment type="caution">
    <text evidence="3">The sequence shown here is derived from an EMBL/GenBank/DDBJ whole genome shotgun (WGS) entry which is preliminary data.</text>
</comment>
<evidence type="ECO:0000313" key="4">
    <source>
        <dbReference type="Proteomes" id="UP000447574"/>
    </source>
</evidence>
<organism evidence="3 5">
    <name type="scientific">Pseudomonas helleri</name>
    <dbReference type="NCBI Taxonomy" id="1608996"/>
    <lineage>
        <taxon>Bacteria</taxon>
        <taxon>Pseudomonadati</taxon>
        <taxon>Pseudomonadota</taxon>
        <taxon>Gammaproteobacteria</taxon>
        <taxon>Pseudomonadales</taxon>
        <taxon>Pseudomonadaceae</taxon>
        <taxon>Pseudomonas</taxon>
    </lineage>
</organism>
<evidence type="ECO:0000313" key="5">
    <source>
        <dbReference type="Proteomes" id="UP000470186"/>
    </source>
</evidence>
<evidence type="ECO:0000313" key="2">
    <source>
        <dbReference type="EMBL" id="MQT89674.1"/>
    </source>
</evidence>
<dbReference type="EMBL" id="WIVX01000045">
    <property type="protein sequence ID" value="MQU31990.1"/>
    <property type="molecule type" value="Genomic_DNA"/>
</dbReference>
<dbReference type="RefSeq" id="WP_153328328.1">
    <property type="nucleotide sequence ID" value="NZ_JBQEGM010000063.1"/>
</dbReference>
<evidence type="ECO:0000313" key="1">
    <source>
        <dbReference type="EMBL" id="MQT73255.1"/>
    </source>
</evidence>
<keyword evidence="5" id="KW-1185">Reference proteome</keyword>
<protein>
    <submittedName>
        <fullName evidence="3">Uncharacterized protein</fullName>
    </submittedName>
</protein>